<gene>
    <name evidence="1" type="ORF">KQ878_00865</name>
</gene>
<proteinExistence type="predicted"/>
<keyword evidence="2" id="KW-1185">Reference proteome</keyword>
<accession>A0ABS6DR34</accession>
<dbReference type="Proteomes" id="UP000812267">
    <property type="component" value="Unassembled WGS sequence"/>
</dbReference>
<dbReference type="NCBIfam" id="NF045879">
    <property type="entry name" value="ICE_Mbov_0392"/>
    <property type="match status" value="1"/>
</dbReference>
<comment type="caution">
    <text evidence="1">The sequence shown here is derived from an EMBL/GenBank/DDBJ whole genome shotgun (WGS) entry which is preliminary data.</text>
</comment>
<evidence type="ECO:0000313" key="1">
    <source>
        <dbReference type="EMBL" id="MBU4693437.1"/>
    </source>
</evidence>
<name>A0ABS6DR34_9MOLU</name>
<reference evidence="1" key="1">
    <citation type="submission" date="2021-06" db="EMBL/GenBank/DDBJ databases">
        <title>Novel Mycoplasma species detected in California sea lions (Zalophus californianus) from the USA.</title>
        <authorList>
            <person name="Volokhov D.V."/>
            <person name="Furtak V.A."/>
            <person name="Zagorodnyaya T.A."/>
        </authorList>
    </citation>
    <scope>NUCLEOTIDE SEQUENCE [LARGE SCALE GENOMIC DNA]</scope>
    <source>
        <strain evidence="1">CSL 4779</strain>
    </source>
</reference>
<dbReference type="RefSeq" id="WP_216567753.1">
    <property type="nucleotide sequence ID" value="NZ_JAHMHK010000001.1"/>
</dbReference>
<dbReference type="EMBL" id="JAHMHK010000001">
    <property type="protein sequence ID" value="MBU4693437.1"/>
    <property type="molecule type" value="Genomic_DNA"/>
</dbReference>
<organism evidence="1 2">
    <name type="scientific">Mycoplasma zalophidermidis</name>
    <dbReference type="NCBI Taxonomy" id="398174"/>
    <lineage>
        <taxon>Bacteria</taxon>
        <taxon>Bacillati</taxon>
        <taxon>Mycoplasmatota</taxon>
        <taxon>Mollicutes</taxon>
        <taxon>Mycoplasmataceae</taxon>
        <taxon>Mycoplasma</taxon>
    </lineage>
</organism>
<evidence type="ECO:0000313" key="2">
    <source>
        <dbReference type="Proteomes" id="UP000812267"/>
    </source>
</evidence>
<sequence length="465" mass="55625">MININKNKNSERLLDFDNEQDCEAFFDFANDKYNYELLFTTNNYDEEYYASEYPNIYSFKWTYTDDGEKDEFIEKIDTNNCSAIELWWFINDFSEKVSDTPYSLLTIDEDGYVNLEMFQHFAYDEYRTRRKELQNQHLRWRQIETIAQYDDNYVKDFNINIDKLESIQEKIDYKLSVIEFNNLLENEDNEKLGYKLIDVAKTINDLDEINNFMWTMLNDKVENIDWIAEYLKNNEIWNLDPNNKPENLKEIVDEYIINMEHDRLKINLSKVLIEPLDYENISYMTQYAHEWDSDEDVVNQFNEIMGSLNSDEERRAYKTLIENINENMKNGNDDINKKIFDLISTNNNIDDLEKLNELMEINLNRPSALPGFDEYLEYNEIYIGHDLLEIVDEDVKEYGLDSKYIRLVEDILDINKNEYVELDAYLNSVKSVGKLRDVADKYLNEISNRELASLLELEQTKSLKL</sequence>
<protein>
    <submittedName>
        <fullName evidence="1">Uncharacterized protein</fullName>
    </submittedName>
</protein>